<evidence type="ECO:0000256" key="1">
    <source>
        <dbReference type="SAM" id="MobiDB-lite"/>
    </source>
</evidence>
<organism evidence="3 4">
    <name type="scientific">Actinomadura vinacea</name>
    <dbReference type="NCBI Taxonomy" id="115336"/>
    <lineage>
        <taxon>Bacteria</taxon>
        <taxon>Bacillati</taxon>
        <taxon>Actinomycetota</taxon>
        <taxon>Actinomycetes</taxon>
        <taxon>Streptosporangiales</taxon>
        <taxon>Thermomonosporaceae</taxon>
        <taxon>Actinomadura</taxon>
    </lineage>
</organism>
<sequence length="346" mass="36566">MCLLASGGLAAAGAWVPDDWPLGVRVAAAVAAAIAAGAAGSFVTEVMNARRAKTSTRGVLEHLLRPLTPPAPVDEAEQSVFTLLLATTCPTPFWGRQAERQRLWDWCEAPATSPVMVLGGHGGCGKTRLALQAARGLDEDWVTGWLKADTGPQLVDAVAAAEMPTLVLVDDADTRTDVGTLLDAVAAHDGRPPLRVLLITRHGDGLRQALIDAVEEPHRPVIVQAPVLTLRRLGQQGDLIRWYGEATVAFATRSGRSVPHLSSATAPVQEGQTLLEVLAAAMFAVLHAAGPGDQVLGESGGRRPGPPPKPRPRPRPPRHRAERPGAAHRKPRRPPEGRRSVPGPDG</sequence>
<evidence type="ECO:0000313" key="4">
    <source>
        <dbReference type="Proteomes" id="UP001501231"/>
    </source>
</evidence>
<comment type="caution">
    <text evidence="3">The sequence shown here is derived from an EMBL/GenBank/DDBJ whole genome shotgun (WGS) entry which is preliminary data.</text>
</comment>
<feature type="region of interest" description="Disordered" evidence="1">
    <location>
        <begin position="291"/>
        <end position="346"/>
    </location>
</feature>
<keyword evidence="2" id="KW-0812">Transmembrane</keyword>
<protein>
    <recommendedName>
        <fullName evidence="5">ATP-binding protein</fullName>
    </recommendedName>
</protein>
<dbReference type="Proteomes" id="UP001501231">
    <property type="component" value="Unassembled WGS sequence"/>
</dbReference>
<proteinExistence type="predicted"/>
<evidence type="ECO:0000256" key="2">
    <source>
        <dbReference type="SAM" id="Phobius"/>
    </source>
</evidence>
<dbReference type="InterPro" id="IPR027417">
    <property type="entry name" value="P-loop_NTPase"/>
</dbReference>
<evidence type="ECO:0008006" key="5">
    <source>
        <dbReference type="Google" id="ProtNLM"/>
    </source>
</evidence>
<reference evidence="3 4" key="1">
    <citation type="journal article" date="2019" name="Int. J. Syst. Evol. Microbiol.">
        <title>The Global Catalogue of Microorganisms (GCM) 10K type strain sequencing project: providing services to taxonomists for standard genome sequencing and annotation.</title>
        <authorList>
            <consortium name="The Broad Institute Genomics Platform"/>
            <consortium name="The Broad Institute Genome Sequencing Center for Infectious Disease"/>
            <person name="Wu L."/>
            <person name="Ma J."/>
        </authorList>
    </citation>
    <scope>NUCLEOTIDE SEQUENCE [LARGE SCALE GENOMIC DNA]</scope>
    <source>
        <strain evidence="3 4">JCM 3325</strain>
    </source>
</reference>
<feature type="compositionally biased region" description="Basic residues" evidence="1">
    <location>
        <begin position="310"/>
        <end position="332"/>
    </location>
</feature>
<dbReference type="EMBL" id="BAAARW010000001">
    <property type="protein sequence ID" value="GAA2399172.1"/>
    <property type="molecule type" value="Genomic_DNA"/>
</dbReference>
<name>A0ABN3IBM0_9ACTN</name>
<keyword evidence="2" id="KW-1133">Transmembrane helix</keyword>
<dbReference type="SUPFAM" id="SSF52540">
    <property type="entry name" value="P-loop containing nucleoside triphosphate hydrolases"/>
    <property type="match status" value="1"/>
</dbReference>
<gene>
    <name evidence="3" type="ORF">GCM10010191_02520</name>
</gene>
<accession>A0ABN3IBM0</accession>
<dbReference type="Gene3D" id="3.40.50.300">
    <property type="entry name" value="P-loop containing nucleotide triphosphate hydrolases"/>
    <property type="match status" value="1"/>
</dbReference>
<keyword evidence="4" id="KW-1185">Reference proteome</keyword>
<evidence type="ECO:0000313" key="3">
    <source>
        <dbReference type="EMBL" id="GAA2399172.1"/>
    </source>
</evidence>
<keyword evidence="2" id="KW-0472">Membrane</keyword>
<feature type="transmembrane region" description="Helical" evidence="2">
    <location>
        <begin position="24"/>
        <end position="43"/>
    </location>
</feature>